<dbReference type="GO" id="GO:0016788">
    <property type="term" value="F:hydrolase activity, acting on ester bonds"/>
    <property type="evidence" value="ECO:0007669"/>
    <property type="project" value="UniProtKB-ARBA"/>
</dbReference>
<gene>
    <name evidence="3" type="ORF">HHL09_05300</name>
</gene>
<dbReference type="RefSeq" id="WP_169453434.1">
    <property type="nucleotide sequence ID" value="NZ_CP051774.1"/>
</dbReference>
<feature type="signal peptide" evidence="1">
    <location>
        <begin position="1"/>
        <end position="18"/>
    </location>
</feature>
<feature type="chain" id="PRO_5032755294" evidence="1">
    <location>
        <begin position="19"/>
        <end position="602"/>
    </location>
</feature>
<name>A0A858RGF1_9BACT</name>
<evidence type="ECO:0000313" key="4">
    <source>
        <dbReference type="Proteomes" id="UP000501812"/>
    </source>
</evidence>
<dbReference type="InterPro" id="IPR013830">
    <property type="entry name" value="SGNH_hydro"/>
</dbReference>
<dbReference type="SUPFAM" id="SSF52266">
    <property type="entry name" value="SGNH hydrolase"/>
    <property type="match status" value="1"/>
</dbReference>
<feature type="domain" description="SGNH hydrolase-type esterase" evidence="2">
    <location>
        <begin position="256"/>
        <end position="425"/>
    </location>
</feature>
<proteinExistence type="predicted"/>
<dbReference type="CDD" id="cd00229">
    <property type="entry name" value="SGNH_hydrolase"/>
    <property type="match status" value="1"/>
</dbReference>
<dbReference type="InterPro" id="IPR036514">
    <property type="entry name" value="SGNH_hydro_sf"/>
</dbReference>
<dbReference type="AlphaFoldDB" id="A0A858RGF1"/>
<keyword evidence="3" id="KW-0378">Hydrolase</keyword>
<evidence type="ECO:0000313" key="3">
    <source>
        <dbReference type="EMBL" id="QJE95213.1"/>
    </source>
</evidence>
<protein>
    <submittedName>
        <fullName evidence="3">SGNH/GDSL hydrolase family protein</fullName>
    </submittedName>
</protein>
<reference evidence="3 4" key="1">
    <citation type="submission" date="2020-04" db="EMBL/GenBank/DDBJ databases">
        <title>Luteolibacter sp. G-1-1-1 isolated from soil.</title>
        <authorList>
            <person name="Dahal R.H."/>
        </authorList>
    </citation>
    <scope>NUCLEOTIDE SEQUENCE [LARGE SCALE GENOMIC DNA]</scope>
    <source>
        <strain evidence="3 4">G-1-1-1</strain>
    </source>
</reference>
<keyword evidence="1" id="KW-0732">Signal</keyword>
<evidence type="ECO:0000259" key="2">
    <source>
        <dbReference type="Pfam" id="PF13472"/>
    </source>
</evidence>
<accession>A0A858RGF1</accession>
<dbReference type="EMBL" id="CP051774">
    <property type="protein sequence ID" value="QJE95213.1"/>
    <property type="molecule type" value="Genomic_DNA"/>
</dbReference>
<dbReference type="Proteomes" id="UP000501812">
    <property type="component" value="Chromosome"/>
</dbReference>
<evidence type="ECO:0000256" key="1">
    <source>
        <dbReference type="SAM" id="SignalP"/>
    </source>
</evidence>
<sequence>MRTLLLTLLFGLGSLLHADPPPVAPSSRMANMTDVATRVPVNYKRQGCAAAWDSESTNRSSNLITLWTDLTGNGKDLTQSDNAKRATYTSRGAELKLGGSYDITGGLSVNYRSFTVIAILATNRTVEQWSNNGYFFEIPSGPVVQFGAFNTTYSNPTAYAPPPLTRTAGYSAWAVSGSSTEVKTVVNGTAHTGPAFTAGTGTLNRLFSNAAGSGGAIPPIKALYVFNRSMPEGEINEIIATHGVTPDNSPALYIGGDSIQLGTGATTHDKTLTARLAKDLGASVAFFPIGGKTMATMASTPASQIVPVPGKPTYVFIMGGTNDAASATGTAASVSSNTQALINSWRAAEPNAIIGLGSVLPRNNFFSGGVTQGSFAADRATINSSFSANWNAWGCNFYIDFGGLDADADNLALYGDKVHPTDARYATMATTAAAIFRQTAARPVTLGGTGSSTGSITGTGALTLQAGGTNQSAHLLPSGTGSVNLGSGSSRVMLSQSFGNTLLYFGSNAAAPSASNYALLDDGAGTIVNSPATQVRFRIGGTDRVSVTSTQLVSTGGLRIASPAVPATATSTGIAGDIAWDATHFYVCTAANTWVRVTLAAW</sequence>
<keyword evidence="4" id="KW-1185">Reference proteome</keyword>
<dbReference type="Gene3D" id="3.40.50.1110">
    <property type="entry name" value="SGNH hydrolase"/>
    <property type="match status" value="1"/>
</dbReference>
<organism evidence="3 4">
    <name type="scientific">Luteolibacter luteus</name>
    <dbReference type="NCBI Taxonomy" id="2728835"/>
    <lineage>
        <taxon>Bacteria</taxon>
        <taxon>Pseudomonadati</taxon>
        <taxon>Verrucomicrobiota</taxon>
        <taxon>Verrucomicrobiia</taxon>
        <taxon>Verrucomicrobiales</taxon>
        <taxon>Verrucomicrobiaceae</taxon>
        <taxon>Luteolibacter</taxon>
    </lineage>
</organism>
<dbReference type="Pfam" id="PF13472">
    <property type="entry name" value="Lipase_GDSL_2"/>
    <property type="match status" value="1"/>
</dbReference>
<dbReference type="KEGG" id="luo:HHL09_05300"/>